<dbReference type="PANTHER" id="PTHR21231:SF7">
    <property type="entry name" value="GPN-LOOP GTPASE 3"/>
    <property type="match status" value="1"/>
</dbReference>
<dbReference type="GeneID" id="25263340"/>
<dbReference type="InterPro" id="IPR004130">
    <property type="entry name" value="Gpn"/>
</dbReference>
<evidence type="ECO:0000256" key="5">
    <source>
        <dbReference type="ARBA" id="ARBA00023134"/>
    </source>
</evidence>
<dbReference type="SUPFAM" id="SSF52540">
    <property type="entry name" value="P-loop containing nucleoside triphosphate hydrolases"/>
    <property type="match status" value="1"/>
</dbReference>
<comment type="similarity">
    <text evidence="1 8">Belongs to the GPN-loop GTPase family.</text>
</comment>
<comment type="caution">
    <text evidence="10">The sequence shown here is derived from an EMBL/GenBank/DDBJ whole genome shotgun (WGS) entry which is preliminary data.</text>
</comment>
<dbReference type="OMA" id="LYTHMTV"/>
<keyword evidence="4 8" id="KW-0378">Hydrolase</keyword>
<dbReference type="AlphaFoldDB" id="A0A066VQA3"/>
<dbReference type="GO" id="GO:0003924">
    <property type="term" value="F:GTPase activity"/>
    <property type="evidence" value="ECO:0007669"/>
    <property type="project" value="TreeGrafter"/>
</dbReference>
<protein>
    <recommendedName>
        <fullName evidence="2 8">GPN-loop GTPase 3</fullName>
    </recommendedName>
</protein>
<dbReference type="EMBL" id="JMSN01000085">
    <property type="protein sequence ID" value="KDN40964.1"/>
    <property type="molecule type" value="Genomic_DNA"/>
</dbReference>
<evidence type="ECO:0000313" key="10">
    <source>
        <dbReference type="EMBL" id="KDN40964.1"/>
    </source>
</evidence>
<reference evidence="10 11" key="1">
    <citation type="submission" date="2014-05" db="EMBL/GenBank/DDBJ databases">
        <title>Draft genome sequence of a rare smut relative, Tilletiaria anomala UBC 951.</title>
        <authorList>
            <consortium name="DOE Joint Genome Institute"/>
            <person name="Toome M."/>
            <person name="Kuo A."/>
            <person name="Henrissat B."/>
            <person name="Lipzen A."/>
            <person name="Tritt A."/>
            <person name="Yoshinaga Y."/>
            <person name="Zane M."/>
            <person name="Barry K."/>
            <person name="Grigoriev I.V."/>
            <person name="Spatafora J.W."/>
            <person name="Aimea M.C."/>
        </authorList>
    </citation>
    <scope>NUCLEOTIDE SEQUENCE [LARGE SCALE GENOMIC DNA]</scope>
    <source>
        <strain evidence="10 11">UBC 951</strain>
    </source>
</reference>
<dbReference type="PANTHER" id="PTHR21231">
    <property type="entry name" value="XPA-BINDING PROTEIN 1-RELATED"/>
    <property type="match status" value="1"/>
</dbReference>
<dbReference type="RefSeq" id="XP_013241554.1">
    <property type="nucleotide sequence ID" value="XM_013386100.1"/>
</dbReference>
<gene>
    <name evidence="10" type="ORF">K437DRAFT_249821</name>
</gene>
<keyword evidence="11" id="KW-1185">Reference proteome</keyword>
<evidence type="ECO:0000256" key="2">
    <source>
        <dbReference type="ARBA" id="ARBA00014587"/>
    </source>
</evidence>
<dbReference type="InterPro" id="IPR027417">
    <property type="entry name" value="P-loop_NTPase"/>
</dbReference>
<dbReference type="OrthoDB" id="5839at2759"/>
<accession>A0A066VQA3</accession>
<keyword evidence="3 8" id="KW-0547">Nucleotide-binding</keyword>
<dbReference type="HOGENOM" id="CLU_037460_0_0_1"/>
<evidence type="ECO:0000256" key="6">
    <source>
        <dbReference type="ARBA" id="ARBA00054449"/>
    </source>
</evidence>
<comment type="function">
    <text evidence="6 8">Small GTPase required for proper nuclear import of RNA polymerase II and III (RNAPII and RNAPIII). May act at an RNAP assembly step prior to nuclear import.</text>
</comment>
<dbReference type="InterPro" id="IPR030228">
    <property type="entry name" value="Gpn3"/>
</dbReference>
<evidence type="ECO:0000256" key="7">
    <source>
        <dbReference type="ARBA" id="ARBA00061952"/>
    </source>
</evidence>
<name>A0A066VQA3_TILAU</name>
<evidence type="ECO:0000313" key="11">
    <source>
        <dbReference type="Proteomes" id="UP000027361"/>
    </source>
</evidence>
<evidence type="ECO:0000256" key="9">
    <source>
        <dbReference type="SAM" id="MobiDB-lite"/>
    </source>
</evidence>
<feature type="region of interest" description="Disordered" evidence="9">
    <location>
        <begin position="258"/>
        <end position="280"/>
    </location>
</feature>
<dbReference type="Gene3D" id="3.40.50.300">
    <property type="entry name" value="P-loop containing nucleotide triphosphate hydrolases"/>
    <property type="match status" value="1"/>
</dbReference>
<evidence type="ECO:0000256" key="4">
    <source>
        <dbReference type="ARBA" id="ARBA00022801"/>
    </source>
</evidence>
<dbReference type="FunFam" id="3.40.50.300:FF:000552">
    <property type="entry name" value="GPN-loop GTPase 3"/>
    <property type="match status" value="1"/>
</dbReference>
<dbReference type="GO" id="GO:0005525">
    <property type="term" value="F:GTP binding"/>
    <property type="evidence" value="ECO:0007669"/>
    <property type="project" value="UniProtKB-KW"/>
</dbReference>
<evidence type="ECO:0000256" key="1">
    <source>
        <dbReference type="ARBA" id="ARBA00005290"/>
    </source>
</evidence>
<dbReference type="InParanoid" id="A0A066VQA3"/>
<evidence type="ECO:0000256" key="3">
    <source>
        <dbReference type="ARBA" id="ARBA00022741"/>
    </source>
</evidence>
<dbReference type="FunCoup" id="A0A066VQA3">
    <property type="interactions" value="620"/>
</dbReference>
<organism evidence="10 11">
    <name type="scientific">Tilletiaria anomala (strain ATCC 24038 / CBS 436.72 / UBC 951)</name>
    <dbReference type="NCBI Taxonomy" id="1037660"/>
    <lineage>
        <taxon>Eukaryota</taxon>
        <taxon>Fungi</taxon>
        <taxon>Dikarya</taxon>
        <taxon>Basidiomycota</taxon>
        <taxon>Ustilaginomycotina</taxon>
        <taxon>Exobasidiomycetes</taxon>
        <taxon>Georgefischeriales</taxon>
        <taxon>Tilletiariaceae</taxon>
        <taxon>Tilletiaria</taxon>
    </lineage>
</organism>
<keyword evidence="5 8" id="KW-0342">GTP-binding</keyword>
<dbReference type="Pfam" id="PF03029">
    <property type="entry name" value="ATP_bind_1"/>
    <property type="match status" value="1"/>
</dbReference>
<dbReference type="Proteomes" id="UP000027361">
    <property type="component" value="Unassembled WGS sequence"/>
</dbReference>
<sequence length="280" mass="31772">MGRYAAMVSGPAGSGKSTFCTALITHAQSIGRNVHLFNLDPAAERFEYEPSIDIKELITLEDVMEEMRLGPNGGLIYCFEYLLDNLDWLEDQLGQFDDDYIIIDCPGQIELYTHFPIMSRLISVLQQQFNFRICACYLLESQFMDDKTKYFAGVLSAMSAMINLEVPHLNLMSKMDLVAKGETGDAIQTGRRREMERYFDPDPLLLVDEVNSKTNPRFHALNQAVVQLIEDFSMVSFMPLDVTDEDSVGSVLSHIDNALQYGEDEEPKEPKDMDMGDFEE</sequence>
<dbReference type="STRING" id="1037660.A0A066VQA3"/>
<proteinExistence type="inferred from homology"/>
<evidence type="ECO:0000256" key="8">
    <source>
        <dbReference type="RuleBase" id="RU365059"/>
    </source>
</evidence>
<dbReference type="CDD" id="cd17872">
    <property type="entry name" value="GPN3"/>
    <property type="match status" value="1"/>
</dbReference>
<comment type="subunit">
    <text evidence="7">Heterodimers with GPN1 or GPN2. Binds to RNA polymerase II (RNAPII).</text>
</comment>